<dbReference type="KEGG" id="mcha:111006107"/>
<dbReference type="GO" id="GO:0003723">
    <property type="term" value="F:RNA binding"/>
    <property type="evidence" value="ECO:0007669"/>
    <property type="project" value="UniProtKB-UniRule"/>
</dbReference>
<dbReference type="AlphaFoldDB" id="A0A6J1BZF5"/>
<evidence type="ECO:0000259" key="2">
    <source>
        <dbReference type="PROSITE" id="PS50102"/>
    </source>
</evidence>
<sequence>MASHFFQLSEPESRFNVLAPWLKASSVPVPCPLELLFHRLHQRMLAFDPMESKRGMARKEEFEVYVGGLSWCISERELQDAFSRFGRIIDTRVIIDRFHRCRGYGFITFATRRGMDNAIREMNGQEFDQGIISV</sequence>
<dbReference type="SUPFAM" id="SSF54928">
    <property type="entry name" value="RNA-binding domain, RBD"/>
    <property type="match status" value="1"/>
</dbReference>
<dbReference type="PANTHER" id="PTHR15241">
    <property type="entry name" value="TRANSFORMER-2-RELATED"/>
    <property type="match status" value="1"/>
</dbReference>
<organism evidence="3 4">
    <name type="scientific">Momordica charantia</name>
    <name type="common">Bitter gourd</name>
    <name type="synonym">Balsam pear</name>
    <dbReference type="NCBI Taxonomy" id="3673"/>
    <lineage>
        <taxon>Eukaryota</taxon>
        <taxon>Viridiplantae</taxon>
        <taxon>Streptophyta</taxon>
        <taxon>Embryophyta</taxon>
        <taxon>Tracheophyta</taxon>
        <taxon>Spermatophyta</taxon>
        <taxon>Magnoliopsida</taxon>
        <taxon>eudicotyledons</taxon>
        <taxon>Gunneridae</taxon>
        <taxon>Pentapetalae</taxon>
        <taxon>rosids</taxon>
        <taxon>fabids</taxon>
        <taxon>Cucurbitales</taxon>
        <taxon>Cucurbitaceae</taxon>
        <taxon>Momordiceae</taxon>
        <taxon>Momordica</taxon>
    </lineage>
</organism>
<reference evidence="4" key="1">
    <citation type="submission" date="2025-08" db="UniProtKB">
        <authorList>
            <consortium name="RefSeq"/>
        </authorList>
    </citation>
    <scope>IDENTIFICATION</scope>
    <source>
        <strain evidence="4">OHB3-1</strain>
    </source>
</reference>
<name>A0A6J1BZF5_MOMCH</name>
<dbReference type="InterPro" id="IPR000504">
    <property type="entry name" value="RRM_dom"/>
</dbReference>
<dbReference type="PANTHER" id="PTHR15241:SF294">
    <property type="entry name" value="GLYCINE-RICH RNA-BINDING PROTEIN RZ1C-LIKE"/>
    <property type="match status" value="1"/>
</dbReference>
<keyword evidence="1" id="KW-0694">RNA-binding</keyword>
<feature type="domain" description="RRM" evidence="2">
    <location>
        <begin position="62"/>
        <end position="134"/>
    </location>
</feature>
<dbReference type="SMART" id="SM00360">
    <property type="entry name" value="RRM"/>
    <property type="match status" value="1"/>
</dbReference>
<gene>
    <name evidence="4" type="primary">LOC111006107</name>
</gene>
<dbReference type="PROSITE" id="PS50102">
    <property type="entry name" value="RRM"/>
    <property type="match status" value="1"/>
</dbReference>
<dbReference type="InterPro" id="IPR012677">
    <property type="entry name" value="Nucleotide-bd_a/b_plait_sf"/>
</dbReference>
<keyword evidence="3" id="KW-1185">Reference proteome</keyword>
<dbReference type="InterPro" id="IPR035979">
    <property type="entry name" value="RBD_domain_sf"/>
</dbReference>
<evidence type="ECO:0000256" key="1">
    <source>
        <dbReference type="PROSITE-ProRule" id="PRU00176"/>
    </source>
</evidence>
<dbReference type="Gene3D" id="3.30.70.330">
    <property type="match status" value="1"/>
</dbReference>
<dbReference type="RefSeq" id="XP_022133548.1">
    <property type="nucleotide sequence ID" value="XM_022277856.1"/>
</dbReference>
<dbReference type="Pfam" id="PF00076">
    <property type="entry name" value="RRM_1"/>
    <property type="match status" value="1"/>
</dbReference>
<proteinExistence type="predicted"/>
<evidence type="ECO:0000313" key="3">
    <source>
        <dbReference type="Proteomes" id="UP000504603"/>
    </source>
</evidence>
<dbReference type="GeneID" id="111006107"/>
<dbReference type="OrthoDB" id="439808at2759"/>
<protein>
    <submittedName>
        <fullName evidence="4">Glycine-rich RNA-binding protein RZ1C-like</fullName>
    </submittedName>
</protein>
<dbReference type="Proteomes" id="UP000504603">
    <property type="component" value="Unplaced"/>
</dbReference>
<evidence type="ECO:0000313" key="4">
    <source>
        <dbReference type="RefSeq" id="XP_022133548.1"/>
    </source>
</evidence>
<accession>A0A6J1BZF5</accession>